<feature type="transmembrane region" description="Helical" evidence="7">
    <location>
        <begin position="190"/>
        <end position="211"/>
    </location>
</feature>
<evidence type="ECO:0000256" key="6">
    <source>
        <dbReference type="ARBA" id="ARBA00023136"/>
    </source>
</evidence>
<comment type="caution">
    <text evidence="9">The sequence shown here is derived from an EMBL/GenBank/DDBJ whole genome shotgun (WGS) entry which is preliminary data.</text>
</comment>
<feature type="transmembrane region" description="Helical" evidence="7">
    <location>
        <begin position="244"/>
        <end position="265"/>
    </location>
</feature>
<keyword evidence="6 7" id="KW-0472">Membrane</keyword>
<evidence type="ECO:0000256" key="4">
    <source>
        <dbReference type="ARBA" id="ARBA00022692"/>
    </source>
</evidence>
<evidence type="ECO:0000259" key="8">
    <source>
        <dbReference type="PROSITE" id="PS50928"/>
    </source>
</evidence>
<evidence type="ECO:0000256" key="1">
    <source>
        <dbReference type="ARBA" id="ARBA00004651"/>
    </source>
</evidence>
<keyword evidence="5 7" id="KW-1133">Transmembrane helix</keyword>
<reference evidence="10" key="1">
    <citation type="journal article" date="2019" name="Int. J. Syst. Evol. Microbiol.">
        <title>The Global Catalogue of Microorganisms (GCM) 10K type strain sequencing project: providing services to taxonomists for standard genome sequencing and annotation.</title>
        <authorList>
            <consortium name="The Broad Institute Genomics Platform"/>
            <consortium name="The Broad Institute Genome Sequencing Center for Infectious Disease"/>
            <person name="Wu L."/>
            <person name="Ma J."/>
        </authorList>
    </citation>
    <scope>NUCLEOTIDE SEQUENCE [LARGE SCALE GENOMIC DNA]</scope>
    <source>
        <strain evidence="10">CGMCC 1.12769</strain>
    </source>
</reference>
<comment type="similarity">
    <text evidence="7">Belongs to the binding-protein-dependent transport system permease family.</text>
</comment>
<dbReference type="PROSITE" id="PS50928">
    <property type="entry name" value="ABC_TM1"/>
    <property type="match status" value="1"/>
</dbReference>
<accession>A0ABQ1YTK9</accession>
<keyword evidence="10" id="KW-1185">Reference proteome</keyword>
<dbReference type="EMBL" id="BMFT01000004">
    <property type="protein sequence ID" value="GGH36615.1"/>
    <property type="molecule type" value="Genomic_DNA"/>
</dbReference>
<comment type="subcellular location">
    <subcellularLocation>
        <location evidence="1 7">Cell membrane</location>
        <topology evidence="1 7">Multi-pass membrane protein</topology>
    </subcellularLocation>
</comment>
<dbReference type="RefSeq" id="WP_188541993.1">
    <property type="nucleotide sequence ID" value="NZ_BMFT01000004.1"/>
</dbReference>
<evidence type="ECO:0000256" key="2">
    <source>
        <dbReference type="ARBA" id="ARBA00022448"/>
    </source>
</evidence>
<dbReference type="InterPro" id="IPR000515">
    <property type="entry name" value="MetI-like"/>
</dbReference>
<dbReference type="Proteomes" id="UP000659344">
    <property type="component" value="Unassembled WGS sequence"/>
</dbReference>
<dbReference type="PANTHER" id="PTHR43744">
    <property type="entry name" value="ABC TRANSPORTER PERMEASE PROTEIN MG189-RELATED-RELATED"/>
    <property type="match status" value="1"/>
</dbReference>
<feature type="domain" description="ABC transmembrane type-1" evidence="8">
    <location>
        <begin position="76"/>
        <end position="265"/>
    </location>
</feature>
<organism evidence="9 10">
    <name type="scientific">Paenibacillus segetis</name>
    <dbReference type="NCBI Taxonomy" id="1325360"/>
    <lineage>
        <taxon>Bacteria</taxon>
        <taxon>Bacillati</taxon>
        <taxon>Bacillota</taxon>
        <taxon>Bacilli</taxon>
        <taxon>Bacillales</taxon>
        <taxon>Paenibacillaceae</taxon>
        <taxon>Paenibacillus</taxon>
    </lineage>
</organism>
<feature type="transmembrane region" description="Helical" evidence="7">
    <location>
        <begin position="111"/>
        <end position="135"/>
    </location>
</feature>
<feature type="transmembrane region" description="Helical" evidence="7">
    <location>
        <begin position="75"/>
        <end position="99"/>
    </location>
</feature>
<feature type="transmembrane region" description="Helical" evidence="7">
    <location>
        <begin position="141"/>
        <end position="161"/>
    </location>
</feature>
<sequence length="279" mass="31618">MSVYTRKGWLSWKKIAGACFLLILGMVYIFPFLWMLSTSFKPANETLQFPPSLIPSEFTLSNYVYVFQSGPFVRFFLNSVIVTLSIVVIQLLVAIPAAYAFAKKKFKGSNLIYGVILSGLLIPVQVVILPIYLLFSKLGWINSYAALIVPFITSAFGIFLLTQTFKQVPEEILEAAKLDQASEFKVIRKIMLPMIKPTLITLILFTFISHWNDLFWPMVMTNSDTYRTLTVGMMRLRDMESQQWSILMAGNILLIAPVLVIYLFASSKIKTAFVYGGIK</sequence>
<keyword evidence="4 7" id="KW-0812">Transmembrane</keyword>
<feature type="transmembrane region" description="Helical" evidence="7">
    <location>
        <begin position="15"/>
        <end position="36"/>
    </location>
</feature>
<dbReference type="InterPro" id="IPR035906">
    <property type="entry name" value="MetI-like_sf"/>
</dbReference>
<dbReference type="SUPFAM" id="SSF161098">
    <property type="entry name" value="MetI-like"/>
    <property type="match status" value="1"/>
</dbReference>
<evidence type="ECO:0000313" key="10">
    <source>
        <dbReference type="Proteomes" id="UP000659344"/>
    </source>
</evidence>
<proteinExistence type="inferred from homology"/>
<keyword evidence="3" id="KW-1003">Cell membrane</keyword>
<evidence type="ECO:0000256" key="3">
    <source>
        <dbReference type="ARBA" id="ARBA00022475"/>
    </source>
</evidence>
<evidence type="ECO:0000256" key="7">
    <source>
        <dbReference type="RuleBase" id="RU363032"/>
    </source>
</evidence>
<gene>
    <name evidence="9" type="ORF">GCM10008013_43600</name>
</gene>
<keyword evidence="2 7" id="KW-0813">Transport</keyword>
<evidence type="ECO:0000313" key="9">
    <source>
        <dbReference type="EMBL" id="GGH36615.1"/>
    </source>
</evidence>
<dbReference type="CDD" id="cd06261">
    <property type="entry name" value="TM_PBP2"/>
    <property type="match status" value="1"/>
</dbReference>
<name>A0ABQ1YTK9_9BACL</name>
<dbReference type="Pfam" id="PF00528">
    <property type="entry name" value="BPD_transp_1"/>
    <property type="match status" value="1"/>
</dbReference>
<dbReference type="Gene3D" id="1.10.3720.10">
    <property type="entry name" value="MetI-like"/>
    <property type="match status" value="1"/>
</dbReference>
<dbReference type="PANTHER" id="PTHR43744:SF12">
    <property type="entry name" value="ABC TRANSPORTER PERMEASE PROTEIN MG189-RELATED"/>
    <property type="match status" value="1"/>
</dbReference>
<evidence type="ECO:0000256" key="5">
    <source>
        <dbReference type="ARBA" id="ARBA00022989"/>
    </source>
</evidence>
<protein>
    <submittedName>
        <fullName evidence="9">Sugar ABC transporter permease</fullName>
    </submittedName>
</protein>